<evidence type="ECO:0000313" key="3">
    <source>
        <dbReference type="Proteomes" id="UP001204144"/>
    </source>
</evidence>
<sequence length="263" mass="29909">MSYFIPNAFYRNLLSLFLLCNISFISLAQEDTTSKIINFRGAVSVTQNGFSFIPAFSLGKPAAIFNFNINGGKRFSFDPEFRFALKDGRPWSFIFIWRYKLINQKRFQASIGTHFPAVPFRVLAYETSPEIKNTLAVSRVIPFEFTPNIILNKNNSISLFCLYAKGVSDDANNHTALVSLRSFSTIQLIKSLSLRLNPQLFYLKLDAKEGYYFASNFTLSSKKTPFYLGSTINKPLKTDIAGKSFDWNISLGYAIDRKLIVKK</sequence>
<accession>A0AAE3H247</accession>
<dbReference type="RefSeq" id="WP_255037444.1">
    <property type="nucleotide sequence ID" value="NZ_RJUF01000034.1"/>
</dbReference>
<reference evidence="2 3" key="1">
    <citation type="submission" date="2018-11" db="EMBL/GenBank/DDBJ databases">
        <title>Novel bacteria species description.</title>
        <authorList>
            <person name="Han J.-H."/>
        </authorList>
    </citation>
    <scope>NUCLEOTIDE SEQUENCE [LARGE SCALE GENOMIC DNA]</scope>
    <source>
        <strain evidence="2 3">KCTC23259</strain>
    </source>
</reference>
<dbReference type="Proteomes" id="UP001204144">
    <property type="component" value="Unassembled WGS sequence"/>
</dbReference>
<gene>
    <name evidence="2" type="ORF">EGI31_11955</name>
</gene>
<organism evidence="2 3">
    <name type="scientific">Lacihabitans soyangensis</name>
    <dbReference type="NCBI Taxonomy" id="869394"/>
    <lineage>
        <taxon>Bacteria</taxon>
        <taxon>Pseudomonadati</taxon>
        <taxon>Bacteroidota</taxon>
        <taxon>Cytophagia</taxon>
        <taxon>Cytophagales</taxon>
        <taxon>Leadbetterellaceae</taxon>
        <taxon>Lacihabitans</taxon>
    </lineage>
</organism>
<evidence type="ECO:0000256" key="1">
    <source>
        <dbReference type="SAM" id="SignalP"/>
    </source>
</evidence>
<dbReference type="EMBL" id="RJUF01000034">
    <property type="protein sequence ID" value="MCP9763669.1"/>
    <property type="molecule type" value="Genomic_DNA"/>
</dbReference>
<keyword evidence="1" id="KW-0732">Signal</keyword>
<keyword evidence="3" id="KW-1185">Reference proteome</keyword>
<proteinExistence type="predicted"/>
<evidence type="ECO:0000313" key="2">
    <source>
        <dbReference type="EMBL" id="MCP9763669.1"/>
    </source>
</evidence>
<comment type="caution">
    <text evidence="2">The sequence shown here is derived from an EMBL/GenBank/DDBJ whole genome shotgun (WGS) entry which is preliminary data.</text>
</comment>
<protein>
    <recommendedName>
        <fullName evidence="4">DUF3575 domain-containing protein</fullName>
    </recommendedName>
</protein>
<feature type="chain" id="PRO_5042121507" description="DUF3575 domain-containing protein" evidence="1">
    <location>
        <begin position="29"/>
        <end position="263"/>
    </location>
</feature>
<evidence type="ECO:0008006" key="4">
    <source>
        <dbReference type="Google" id="ProtNLM"/>
    </source>
</evidence>
<feature type="signal peptide" evidence="1">
    <location>
        <begin position="1"/>
        <end position="28"/>
    </location>
</feature>
<name>A0AAE3H247_9BACT</name>
<dbReference type="AlphaFoldDB" id="A0AAE3H247"/>